<reference evidence="1 2" key="2">
    <citation type="journal article" date="2022" name="Mol. Ecol. Resour.">
        <title>The genomes of chicory, endive, great burdock and yacon provide insights into Asteraceae paleo-polyploidization history and plant inulin production.</title>
        <authorList>
            <person name="Fan W."/>
            <person name="Wang S."/>
            <person name="Wang H."/>
            <person name="Wang A."/>
            <person name="Jiang F."/>
            <person name="Liu H."/>
            <person name="Zhao H."/>
            <person name="Xu D."/>
            <person name="Zhang Y."/>
        </authorList>
    </citation>
    <scope>NUCLEOTIDE SEQUENCE [LARGE SCALE GENOMIC DNA]</scope>
    <source>
        <strain evidence="2">cv. Yunnan</strain>
        <tissue evidence="1">Leaves</tissue>
    </source>
</reference>
<dbReference type="Proteomes" id="UP001056120">
    <property type="component" value="Linkage Group LG27"/>
</dbReference>
<proteinExistence type="predicted"/>
<evidence type="ECO:0000313" key="2">
    <source>
        <dbReference type="Proteomes" id="UP001056120"/>
    </source>
</evidence>
<name>A0ACB8YMZ3_9ASTR</name>
<gene>
    <name evidence="1" type="ORF">L1987_80317</name>
</gene>
<sequence length="736" mass="83039">MGALAGNYRWTMEDDFRLRKAAETGTSLESLARGDVKFSKQFTIQELQDRWLAILYDPVVSAESSARMLEFEHADSAPIIKTNDLGDIEEYVIPMCGKRKPESIRKRFYAMQKKIRQDHPPAEPPAAEFCEPLQNNEPVGLLTYEDTQNADIMNLDVNQYYNGDNNCNEEESDGFEEILELLDAKEPELLPPIIDEPNSEKLDEYPMIQNFPNVNPGDAELENQMCGDDTTTAVANSTNSYLINDLFDLTMEEDDLPLMDAEGNLIDMSYIDDLSSHWLDSPNNNNSNNAKHDTVLVDGFLDDNNESQPECGSQETKTLDGLLMTSFKPPVTSTIICTLNTEDPDIPSNDDVFLLNLVPSTSQEMQMDVFKPPLPPQLTSKSVNRVSGADLKRDFRVQKQTVPKNNRYEQTHFSSPIIGSQFRSEIQGDHRIKQECSNEDQSEVCPAIISRSSLFPASEKAITVKSEQEMHHFSSVRTISDNKTGGSDIFTNRAQLNPMTTVQQQDTNNVEIVSTEVNNPILAARNLSVNEEAISSQSDDDDDDGDYDMPSFSDVEAMILDEDSSLDEQHLYLNRIGSSELLQTFKYENEETQKRIMRLEQAADAFVKREMQSHGAFAILQGRHMKYYIKKPEVLIGRATEEFSVDIDLGREGQNSRVSRRQAIIHMDHEGSFHLKNPSKYSIFINSMELATNQSISLTSSCLIEIKGMAFLFETNEALIKQYVNSAKNITAMEDN</sequence>
<accession>A0ACB8YMZ3</accession>
<evidence type="ECO:0000313" key="1">
    <source>
        <dbReference type="EMBL" id="KAI3686637.1"/>
    </source>
</evidence>
<comment type="caution">
    <text evidence="1">The sequence shown here is derived from an EMBL/GenBank/DDBJ whole genome shotgun (WGS) entry which is preliminary data.</text>
</comment>
<organism evidence="1 2">
    <name type="scientific">Smallanthus sonchifolius</name>
    <dbReference type="NCBI Taxonomy" id="185202"/>
    <lineage>
        <taxon>Eukaryota</taxon>
        <taxon>Viridiplantae</taxon>
        <taxon>Streptophyta</taxon>
        <taxon>Embryophyta</taxon>
        <taxon>Tracheophyta</taxon>
        <taxon>Spermatophyta</taxon>
        <taxon>Magnoliopsida</taxon>
        <taxon>eudicotyledons</taxon>
        <taxon>Gunneridae</taxon>
        <taxon>Pentapetalae</taxon>
        <taxon>asterids</taxon>
        <taxon>campanulids</taxon>
        <taxon>Asterales</taxon>
        <taxon>Asteraceae</taxon>
        <taxon>Asteroideae</taxon>
        <taxon>Heliantheae alliance</taxon>
        <taxon>Millerieae</taxon>
        <taxon>Smallanthus</taxon>
    </lineage>
</organism>
<keyword evidence="2" id="KW-1185">Reference proteome</keyword>
<dbReference type="EMBL" id="CM042044">
    <property type="protein sequence ID" value="KAI3686637.1"/>
    <property type="molecule type" value="Genomic_DNA"/>
</dbReference>
<reference evidence="2" key="1">
    <citation type="journal article" date="2022" name="Mol. Ecol. Resour.">
        <title>The genomes of chicory, endive, great burdock and yacon provide insights into Asteraceae palaeo-polyploidization history and plant inulin production.</title>
        <authorList>
            <person name="Fan W."/>
            <person name="Wang S."/>
            <person name="Wang H."/>
            <person name="Wang A."/>
            <person name="Jiang F."/>
            <person name="Liu H."/>
            <person name="Zhao H."/>
            <person name="Xu D."/>
            <person name="Zhang Y."/>
        </authorList>
    </citation>
    <scope>NUCLEOTIDE SEQUENCE [LARGE SCALE GENOMIC DNA]</scope>
    <source>
        <strain evidence="2">cv. Yunnan</strain>
    </source>
</reference>
<protein>
    <submittedName>
        <fullName evidence="1">Uncharacterized protein</fullName>
    </submittedName>
</protein>